<organism evidence="2 3">
    <name type="scientific">Kushneria indalinina DSM 14324</name>
    <dbReference type="NCBI Taxonomy" id="1122140"/>
    <lineage>
        <taxon>Bacteria</taxon>
        <taxon>Pseudomonadati</taxon>
        <taxon>Pseudomonadota</taxon>
        <taxon>Gammaproteobacteria</taxon>
        <taxon>Oceanospirillales</taxon>
        <taxon>Halomonadaceae</taxon>
        <taxon>Kushneria</taxon>
    </lineage>
</organism>
<reference evidence="2 3" key="1">
    <citation type="submission" date="2018-07" db="EMBL/GenBank/DDBJ databases">
        <title>Genomic Encyclopedia of Type Strains, Phase IV (KMG-IV): sequencing the most valuable type-strain genomes for metagenomic binning, comparative biology and taxonomic classification.</title>
        <authorList>
            <person name="Goeker M."/>
        </authorList>
    </citation>
    <scope>NUCLEOTIDE SEQUENCE [LARGE SCALE GENOMIC DNA]</scope>
    <source>
        <strain evidence="2 3">DSM 14324</strain>
    </source>
</reference>
<name>A0A3D9DW19_9GAMM</name>
<evidence type="ECO:0000313" key="2">
    <source>
        <dbReference type="EMBL" id="REC94970.1"/>
    </source>
</evidence>
<proteinExistence type="predicted"/>
<feature type="domain" description="YagK/YfjJ C-terminal" evidence="1">
    <location>
        <begin position="56"/>
        <end position="228"/>
    </location>
</feature>
<evidence type="ECO:0000259" key="1">
    <source>
        <dbReference type="Pfam" id="PF11726"/>
    </source>
</evidence>
<comment type="caution">
    <text evidence="2">The sequence shown here is derived from an EMBL/GenBank/DDBJ whole genome shotgun (WGS) entry which is preliminary data.</text>
</comment>
<dbReference type="Pfam" id="PF11726">
    <property type="entry name" value="YagK_YfjJ_C"/>
    <property type="match status" value="1"/>
</dbReference>
<evidence type="ECO:0000313" key="3">
    <source>
        <dbReference type="Proteomes" id="UP000256334"/>
    </source>
</evidence>
<dbReference type="InterPro" id="IPR057271">
    <property type="entry name" value="YagK_YfjJ_C"/>
</dbReference>
<sequence length="230" mass="27445">MFPSFPLRHPDNDKLRLFYEETYCGYAVMQHEKGPLIENFLERSLFTLNLARETNRTTFAFRVDLHFPDAMPRSRMHDDNVVLARFFRFFFYELRKANTKYPPTPRYLWAREQASSNKPHYHLMLLFNKDAFDSIGKFAPDYDGIYSRQNIYHRIMRSWLKAMGFDADDPRFGQLVNVSKDPVTKVPWSNILHLDDWYAMDEAMFMASYLCKAYSKPFNQGIHVFDSSRR</sequence>
<dbReference type="EMBL" id="QRDJ01000007">
    <property type="protein sequence ID" value="REC94970.1"/>
    <property type="molecule type" value="Genomic_DNA"/>
</dbReference>
<accession>A0A3D9DW19</accession>
<protein>
    <submittedName>
        <fullName evidence="2">Uncharacterized protein DUF3296</fullName>
    </submittedName>
</protein>
<dbReference type="RefSeq" id="WP_115854053.1">
    <property type="nucleotide sequence ID" value="NZ_QRDJ01000007.1"/>
</dbReference>
<gene>
    <name evidence="2" type="ORF">C8D72_1801</name>
</gene>
<dbReference type="AlphaFoldDB" id="A0A3D9DW19"/>
<dbReference type="OrthoDB" id="5701642at2"/>
<dbReference type="Proteomes" id="UP000256334">
    <property type="component" value="Unassembled WGS sequence"/>
</dbReference>
<keyword evidence="3" id="KW-1185">Reference proteome</keyword>